<dbReference type="CDD" id="cd08267">
    <property type="entry name" value="MDR1"/>
    <property type="match status" value="1"/>
</dbReference>
<dbReference type="Gene3D" id="3.40.50.720">
    <property type="entry name" value="NAD(P)-binding Rossmann-like Domain"/>
    <property type="match status" value="1"/>
</dbReference>
<protein>
    <submittedName>
        <fullName evidence="2">NAD(P)-dependent alcohol dehydrogenase</fullName>
    </submittedName>
</protein>
<proteinExistence type="predicted"/>
<feature type="domain" description="Enoyl reductase (ER)" evidence="1">
    <location>
        <begin position="16"/>
        <end position="322"/>
    </location>
</feature>
<dbReference type="SMART" id="SM00829">
    <property type="entry name" value="PKS_ER"/>
    <property type="match status" value="1"/>
</dbReference>
<dbReference type="InterPro" id="IPR020843">
    <property type="entry name" value="ER"/>
</dbReference>
<dbReference type="InterPro" id="IPR011032">
    <property type="entry name" value="GroES-like_sf"/>
</dbReference>
<dbReference type="Gene3D" id="3.90.180.10">
    <property type="entry name" value="Medium-chain alcohol dehydrogenases, catalytic domain"/>
    <property type="match status" value="1"/>
</dbReference>
<name>A0ABS5TY59_9CELL</name>
<dbReference type="SUPFAM" id="SSF50129">
    <property type="entry name" value="GroES-like"/>
    <property type="match status" value="1"/>
</dbReference>
<gene>
    <name evidence="2" type="ORF">KIN34_07305</name>
</gene>
<dbReference type="Pfam" id="PF08240">
    <property type="entry name" value="ADH_N"/>
    <property type="match status" value="1"/>
</dbReference>
<dbReference type="PANTHER" id="PTHR44013:SF1">
    <property type="entry name" value="ZINC-TYPE ALCOHOL DEHYDROGENASE-LIKE PROTEIN C16A3.02C"/>
    <property type="match status" value="1"/>
</dbReference>
<organism evidence="2 3">
    <name type="scientific">Cellulomonas fulva</name>
    <dbReference type="NCBI Taxonomy" id="2835530"/>
    <lineage>
        <taxon>Bacteria</taxon>
        <taxon>Bacillati</taxon>
        <taxon>Actinomycetota</taxon>
        <taxon>Actinomycetes</taxon>
        <taxon>Micrococcales</taxon>
        <taxon>Cellulomonadaceae</taxon>
        <taxon>Cellulomonas</taxon>
    </lineage>
</organism>
<dbReference type="EMBL" id="JAHBOH010000001">
    <property type="protein sequence ID" value="MBT0994090.1"/>
    <property type="molecule type" value="Genomic_DNA"/>
</dbReference>
<dbReference type="Proteomes" id="UP000722125">
    <property type="component" value="Unassembled WGS sequence"/>
</dbReference>
<reference evidence="2 3" key="1">
    <citation type="submission" date="2021-05" db="EMBL/GenBank/DDBJ databases">
        <title>Description of Cellulomonas sp. DKR-3 sp. nov.</title>
        <authorList>
            <person name="Dahal R.H."/>
            <person name="Chaudhary D.K."/>
        </authorList>
    </citation>
    <scope>NUCLEOTIDE SEQUENCE [LARGE SCALE GENOMIC DNA]</scope>
    <source>
        <strain evidence="2 3">DKR-3</strain>
    </source>
</reference>
<keyword evidence="3" id="KW-1185">Reference proteome</keyword>
<comment type="caution">
    <text evidence="2">The sequence shown here is derived from an EMBL/GenBank/DDBJ whole genome shotgun (WGS) entry which is preliminary data.</text>
</comment>
<dbReference type="Pfam" id="PF13602">
    <property type="entry name" value="ADH_zinc_N_2"/>
    <property type="match status" value="1"/>
</dbReference>
<evidence type="ECO:0000313" key="2">
    <source>
        <dbReference type="EMBL" id="MBT0994090.1"/>
    </source>
</evidence>
<sequence length="324" mass="33201">MSPRTTDAVVSTGYGPVRDVLRHERVEVGALRTGEVLVRTEAVSLNAADVLLARGEPLLVRAAFGWRRPRQRVRGRDLAGVVTAVGPDVVSLKVGDRVAGESPGSLAREVRAPAHVLAVVPDDVTGAQAAAVPLAGVTALQAVRLAGDAVRPGARVLVTGAAGGVGSFVVQLLRAQGAEVTGESVPAKADAVRALGAWHVARGAALPPGELDVVVDVGGGRPLASLRRATRAGGTVVLVTGRGGRVVGPLARIVAARLLTFVVPQRLTTLTAHADEPDVAELLDLVARGTVRPLVGSTVPFERAVDAFELLDAGTVCGKVVVTF</sequence>
<dbReference type="RefSeq" id="WP_214348672.1">
    <property type="nucleotide sequence ID" value="NZ_JAHBOH010000001.1"/>
</dbReference>
<dbReference type="InterPro" id="IPR052733">
    <property type="entry name" value="Chloroplast_QOR"/>
</dbReference>
<dbReference type="InterPro" id="IPR013154">
    <property type="entry name" value="ADH-like_N"/>
</dbReference>
<evidence type="ECO:0000313" key="3">
    <source>
        <dbReference type="Proteomes" id="UP000722125"/>
    </source>
</evidence>
<dbReference type="InterPro" id="IPR036291">
    <property type="entry name" value="NAD(P)-bd_dom_sf"/>
</dbReference>
<evidence type="ECO:0000259" key="1">
    <source>
        <dbReference type="SMART" id="SM00829"/>
    </source>
</evidence>
<dbReference type="PANTHER" id="PTHR44013">
    <property type="entry name" value="ZINC-TYPE ALCOHOL DEHYDROGENASE-LIKE PROTEIN C16A3.02C"/>
    <property type="match status" value="1"/>
</dbReference>
<dbReference type="SUPFAM" id="SSF51735">
    <property type="entry name" value="NAD(P)-binding Rossmann-fold domains"/>
    <property type="match status" value="1"/>
</dbReference>
<accession>A0ABS5TY59</accession>